<evidence type="ECO:0000313" key="2">
    <source>
        <dbReference type="EMBL" id="CUU38933.1"/>
    </source>
</evidence>
<organism evidence="2 3">
    <name type="scientific">Helicobacter typhlonius</name>
    <dbReference type="NCBI Taxonomy" id="76936"/>
    <lineage>
        <taxon>Bacteria</taxon>
        <taxon>Pseudomonadati</taxon>
        <taxon>Campylobacterota</taxon>
        <taxon>Epsilonproteobacteria</taxon>
        <taxon>Campylobacterales</taxon>
        <taxon>Helicobacteraceae</taxon>
        <taxon>Helicobacter</taxon>
    </lineage>
</organism>
<dbReference type="EMBL" id="LN907858">
    <property type="protein sequence ID" value="CUU38933.1"/>
    <property type="molecule type" value="Genomic_DNA"/>
</dbReference>
<gene>
    <name evidence="2" type="ORF">BN2458_PEG0046</name>
</gene>
<dbReference type="AlphaFoldDB" id="A0A0S4PRT9"/>
<dbReference type="InterPro" id="IPR015947">
    <property type="entry name" value="PUA-like_sf"/>
</dbReference>
<dbReference type="SUPFAM" id="SSF88697">
    <property type="entry name" value="PUA domain-like"/>
    <property type="match status" value="1"/>
</dbReference>
<dbReference type="Proteomes" id="UP000064525">
    <property type="component" value="Chromosome I"/>
</dbReference>
<accession>A0A0S4PRT9</accession>
<dbReference type="PATRIC" id="fig|76936.10.peg.46"/>
<sequence>MPTRTQIIIGKAAPLKRMKQNDKIIYYSPKLTQESKEPYQAFTALGEIADETIFVLLQARFLH</sequence>
<dbReference type="GeneID" id="78150427"/>
<dbReference type="Gene3D" id="3.10.590.10">
    <property type="entry name" value="ph1033 like domains"/>
    <property type="match status" value="1"/>
</dbReference>
<dbReference type="KEGG" id="hty:BN2458_PEG0046"/>
<name>A0A0S4PRT9_9HELI</name>
<reference evidence="3" key="1">
    <citation type="submission" date="2015-11" db="EMBL/GenBank/DDBJ databases">
        <authorList>
            <person name="Anvar S.Y."/>
        </authorList>
    </citation>
    <scope>NUCLEOTIDE SEQUENCE [LARGE SCALE GENOMIC DNA]</scope>
</reference>
<dbReference type="RefSeq" id="WP_052082116.1">
    <property type="nucleotide sequence ID" value="NZ_CAOMJD010000028.1"/>
</dbReference>
<evidence type="ECO:0000313" key="3">
    <source>
        <dbReference type="Proteomes" id="UP000064525"/>
    </source>
</evidence>
<dbReference type="InterPro" id="IPR002740">
    <property type="entry name" value="EVE_domain"/>
</dbReference>
<feature type="domain" description="EVE" evidence="1">
    <location>
        <begin position="10"/>
        <end position="52"/>
    </location>
</feature>
<protein>
    <recommendedName>
        <fullName evidence="1">EVE domain-containing protein</fullName>
    </recommendedName>
</protein>
<evidence type="ECO:0000259" key="1">
    <source>
        <dbReference type="Pfam" id="PF01878"/>
    </source>
</evidence>
<dbReference type="Pfam" id="PF01878">
    <property type="entry name" value="EVE"/>
    <property type="match status" value="1"/>
</dbReference>
<proteinExistence type="predicted"/>